<keyword evidence="4" id="KW-0472">Membrane</keyword>
<feature type="region of interest" description="Disordered" evidence="3">
    <location>
        <begin position="307"/>
        <end position="336"/>
    </location>
</feature>
<reference evidence="6 7" key="1">
    <citation type="journal article" date="2023" name="Plants (Basel)">
        <title>Bridging the Gap: Combining Genomics and Transcriptomics Approaches to Understand Stylosanthes scabra, an Orphan Legume from the Brazilian Caatinga.</title>
        <authorList>
            <person name="Ferreira-Neto J.R.C."/>
            <person name="da Silva M.D."/>
            <person name="Binneck E."/>
            <person name="de Melo N.F."/>
            <person name="da Silva R.H."/>
            <person name="de Melo A.L.T.M."/>
            <person name="Pandolfi V."/>
            <person name="Bustamante F.O."/>
            <person name="Brasileiro-Vidal A.C."/>
            <person name="Benko-Iseppon A.M."/>
        </authorList>
    </citation>
    <scope>NUCLEOTIDE SEQUENCE [LARGE SCALE GENOMIC DNA]</scope>
    <source>
        <tissue evidence="6">Leaves</tissue>
    </source>
</reference>
<accession>A0ABU6X3Z5</accession>
<feature type="compositionally biased region" description="Basic and acidic residues" evidence="3">
    <location>
        <begin position="674"/>
        <end position="684"/>
    </location>
</feature>
<comment type="subcellular location">
    <subcellularLocation>
        <location evidence="1">Cytoplasm</location>
    </subcellularLocation>
</comment>
<keyword evidence="4" id="KW-1133">Transmembrane helix</keyword>
<feature type="transmembrane region" description="Helical" evidence="4">
    <location>
        <begin position="27"/>
        <end position="44"/>
    </location>
</feature>
<dbReference type="Pfam" id="PF02194">
    <property type="entry name" value="PXA"/>
    <property type="match status" value="1"/>
</dbReference>
<protein>
    <recommendedName>
        <fullName evidence="5">PXA domain-containing protein</fullName>
    </recommendedName>
</protein>
<evidence type="ECO:0000259" key="5">
    <source>
        <dbReference type="PROSITE" id="PS51207"/>
    </source>
</evidence>
<dbReference type="PANTHER" id="PTHR22999:SF42">
    <property type="entry name" value="SORTING NEXIN CARBOXY-TERMINAL PROTEIN"/>
    <property type="match status" value="1"/>
</dbReference>
<dbReference type="EMBL" id="JASCZI010211484">
    <property type="protein sequence ID" value="MED6192844.1"/>
    <property type="molecule type" value="Genomic_DNA"/>
</dbReference>
<feature type="region of interest" description="Disordered" evidence="3">
    <location>
        <begin position="650"/>
        <end position="725"/>
    </location>
</feature>
<dbReference type="InterPro" id="IPR036871">
    <property type="entry name" value="PX_dom_sf"/>
</dbReference>
<dbReference type="SUPFAM" id="SSF64268">
    <property type="entry name" value="PX domain"/>
    <property type="match status" value="1"/>
</dbReference>
<name>A0ABU6X3Z5_9FABA</name>
<dbReference type="InterPro" id="IPR001683">
    <property type="entry name" value="PX_dom"/>
</dbReference>
<dbReference type="Gene3D" id="3.30.1520.10">
    <property type="entry name" value="Phox-like domain"/>
    <property type="match status" value="1"/>
</dbReference>
<evidence type="ECO:0000256" key="2">
    <source>
        <dbReference type="ARBA" id="ARBA00022490"/>
    </source>
</evidence>
<dbReference type="InterPro" id="IPR003114">
    <property type="entry name" value="Phox_assoc"/>
</dbReference>
<evidence type="ECO:0000256" key="1">
    <source>
        <dbReference type="ARBA" id="ARBA00004496"/>
    </source>
</evidence>
<evidence type="ECO:0000256" key="4">
    <source>
        <dbReference type="SAM" id="Phobius"/>
    </source>
</evidence>
<keyword evidence="7" id="KW-1185">Reference proteome</keyword>
<dbReference type="InterPro" id="IPR051837">
    <property type="entry name" value="SortingNexin/PXDomain-PKLike"/>
</dbReference>
<evidence type="ECO:0000313" key="7">
    <source>
        <dbReference type="Proteomes" id="UP001341840"/>
    </source>
</evidence>
<feature type="compositionally biased region" description="Basic and acidic residues" evidence="3">
    <location>
        <begin position="696"/>
        <end position="719"/>
    </location>
</feature>
<organism evidence="6 7">
    <name type="scientific">Stylosanthes scabra</name>
    <dbReference type="NCBI Taxonomy" id="79078"/>
    <lineage>
        <taxon>Eukaryota</taxon>
        <taxon>Viridiplantae</taxon>
        <taxon>Streptophyta</taxon>
        <taxon>Embryophyta</taxon>
        <taxon>Tracheophyta</taxon>
        <taxon>Spermatophyta</taxon>
        <taxon>Magnoliopsida</taxon>
        <taxon>eudicotyledons</taxon>
        <taxon>Gunneridae</taxon>
        <taxon>Pentapetalae</taxon>
        <taxon>rosids</taxon>
        <taxon>fabids</taxon>
        <taxon>Fabales</taxon>
        <taxon>Fabaceae</taxon>
        <taxon>Papilionoideae</taxon>
        <taxon>50 kb inversion clade</taxon>
        <taxon>dalbergioids sensu lato</taxon>
        <taxon>Dalbergieae</taxon>
        <taxon>Pterocarpus clade</taxon>
        <taxon>Stylosanthes</taxon>
    </lineage>
</organism>
<comment type="caution">
    <text evidence="6">The sequence shown here is derived from an EMBL/GenBank/DDBJ whole genome shotgun (WGS) entry which is preliminary data.</text>
</comment>
<dbReference type="Proteomes" id="UP001341840">
    <property type="component" value="Unassembled WGS sequence"/>
</dbReference>
<dbReference type="Pfam" id="PF00787">
    <property type="entry name" value="PX"/>
    <property type="match status" value="1"/>
</dbReference>
<proteinExistence type="predicted"/>
<dbReference type="Pfam" id="PF08628">
    <property type="entry name" value="Nexin_C"/>
    <property type="match status" value="1"/>
</dbReference>
<keyword evidence="2" id="KW-0963">Cytoplasm</keyword>
<sequence>MKMAKNTNMAPLPTMDDIYDLIEEAKLRFLWWALCVFSISYFLTNTSKSMMMNVPVSFLFVVALRLLLNKVEFRWRLHPPKPHSYLSHLERKQLSMEDARLSTSPPPPKWKKKIDSPLIEAALNDFMDLILKDFVMNMWYADITPDLEFPEQIRDIVMDAIAEVSMRVKDMNLVDLLTRDIVDLIGDHIDLFRRNQAAIGVNVMLTLSSEERDERLKLHLLNSKELHPALISPESEYKVLQRLTSGVLATVLRQQEAQCPVIRSIAREILTCLVLQPVMNLASPAYINEIIESVLLVINEDGANWMGGGNGDPSTNTSTHNHGAAASGGGHDNHPASAEWAQMLDAATQRRTEVLMPENLENLWTKGRDYKIREEGKSPLYPLHKTGLDPQFNSGSPHRIESSPNHDKELSLEAEHRIDEVKDVKDLNSIKHKRKLMRCNSTSGLEIQPIKARSAMSEFHTYENDKQGEIHRVKNGFETVVRREGPSVPKPRCRVIGAYFEKLGSTSFAVYSIAVTDGIETTWFLPPKRIFSSSIEDAFVHQRCIRLDKYLQDLLSIPNVAEQHEVWDFLSASSKNYSFGQSSSMMRTLAVNVDDAVDDIMRQFKGVSSGFMQKVVGSSCLPADTCASWNSSPSWNTNVENDSGITRQISAESAASSDNEEGDKETNFDGEIAEDIRWRSDNDSSSKGCSPQVIHHSKESNILDPDRKNDSTMESRIGKDLPPTNMTLAHDNLEDRVRVPPEWTPPNVSVPILNLVDNVFQLKRRGWLRRQVFWISKQILQLVMEDAIDDWILREIHWLRREDTIALGIRWLQDILWPGGTFFLRVRTPQILIGGSGIYQKPLQETNESVGSKIPRTESGSFEQQLEAARRASELKKLLFG</sequence>
<dbReference type="SMART" id="SM00313">
    <property type="entry name" value="PXA"/>
    <property type="match status" value="1"/>
</dbReference>
<dbReference type="InterPro" id="IPR013937">
    <property type="entry name" value="Sorting_nexin_C"/>
</dbReference>
<feature type="domain" description="PXA" evidence="5">
    <location>
        <begin position="116"/>
        <end position="295"/>
    </location>
</feature>
<dbReference type="PROSITE" id="PS51207">
    <property type="entry name" value="PXA"/>
    <property type="match status" value="1"/>
</dbReference>
<keyword evidence="4" id="KW-0812">Transmembrane</keyword>
<evidence type="ECO:0000313" key="6">
    <source>
        <dbReference type="EMBL" id="MED6192844.1"/>
    </source>
</evidence>
<dbReference type="PANTHER" id="PTHR22999">
    <property type="entry name" value="PX SERINE/THREONINE KINASE PXK"/>
    <property type="match status" value="1"/>
</dbReference>
<gene>
    <name evidence="6" type="ORF">PIB30_013733</name>
</gene>
<evidence type="ECO:0000256" key="3">
    <source>
        <dbReference type="SAM" id="MobiDB-lite"/>
    </source>
</evidence>